<evidence type="ECO:0000259" key="1">
    <source>
        <dbReference type="Pfam" id="PF13568"/>
    </source>
</evidence>
<dbReference type="EMBL" id="JAVRIA010000002">
    <property type="protein sequence ID" value="MDT0557779.1"/>
    <property type="molecule type" value="Genomic_DNA"/>
</dbReference>
<evidence type="ECO:0000313" key="3">
    <source>
        <dbReference type="Proteomes" id="UP001259492"/>
    </source>
</evidence>
<comment type="caution">
    <text evidence="2">The sequence shown here is derived from an EMBL/GenBank/DDBJ whole genome shotgun (WGS) entry which is preliminary data.</text>
</comment>
<evidence type="ECO:0000313" key="2">
    <source>
        <dbReference type="EMBL" id="MDT0557779.1"/>
    </source>
</evidence>
<keyword evidence="3" id="KW-1185">Reference proteome</keyword>
<name>A0ABU2YHY3_9FLAO</name>
<dbReference type="RefSeq" id="WP_311426556.1">
    <property type="nucleotide sequence ID" value="NZ_JAVRIA010000002.1"/>
</dbReference>
<protein>
    <submittedName>
        <fullName evidence="2">Porin family protein</fullName>
    </submittedName>
</protein>
<feature type="domain" description="Outer membrane protein beta-barrel" evidence="1">
    <location>
        <begin position="25"/>
        <end position="200"/>
    </location>
</feature>
<sequence length="224" mass="25845">MYKAKNYILLFSPLFLIGQTSLDNQYREDQFYFSATYNLLNNKPNDIAQRGFSTGFHLGFIRDFPINKKRTWALGLGLGLSSNSYNNNMLISETINGFQYNTIDETTDSFTKNKFTTYLVEVPFEIRWRSSDAESFKFWRIYSGFKLGYLLHGTSKFRGSLGDIDTSNPNFERLQYGLTLSVGYSTFNLHLYYGLNPIFDNMATLNNEPLDLSTIKIGLITYIL</sequence>
<organism evidence="2 3">
    <name type="scientific">Microcosmobacter mediterraneus</name>
    <dbReference type="NCBI Taxonomy" id="3075607"/>
    <lineage>
        <taxon>Bacteria</taxon>
        <taxon>Pseudomonadati</taxon>
        <taxon>Bacteroidota</taxon>
        <taxon>Flavobacteriia</taxon>
        <taxon>Flavobacteriales</taxon>
        <taxon>Flavobacteriaceae</taxon>
        <taxon>Microcosmobacter</taxon>
    </lineage>
</organism>
<dbReference type="Pfam" id="PF13568">
    <property type="entry name" value="OMP_b-brl_2"/>
    <property type="match status" value="1"/>
</dbReference>
<proteinExistence type="predicted"/>
<reference evidence="2 3" key="1">
    <citation type="submission" date="2023-09" db="EMBL/GenBank/DDBJ databases">
        <authorList>
            <person name="Rey-Velasco X."/>
        </authorList>
    </citation>
    <scope>NUCLEOTIDE SEQUENCE [LARGE SCALE GENOMIC DNA]</scope>
    <source>
        <strain evidence="2 3">W332</strain>
    </source>
</reference>
<dbReference type="Proteomes" id="UP001259492">
    <property type="component" value="Unassembled WGS sequence"/>
</dbReference>
<dbReference type="InterPro" id="IPR025665">
    <property type="entry name" value="Beta-barrel_OMP_2"/>
</dbReference>
<accession>A0ABU2YHY3</accession>
<gene>
    <name evidence="2" type="ORF">RM697_03925</name>
</gene>